<comment type="similarity">
    <text evidence="1">Belongs to the PhzF family.</text>
</comment>
<accession>A0A4V1NV63</accession>
<evidence type="ECO:0000313" key="4">
    <source>
        <dbReference type="Proteomes" id="UP000290253"/>
    </source>
</evidence>
<protein>
    <submittedName>
        <fullName evidence="3">PhzF family phenazine biosynthesis protein</fullName>
    </submittedName>
</protein>
<evidence type="ECO:0000256" key="1">
    <source>
        <dbReference type="ARBA" id="ARBA00008270"/>
    </source>
</evidence>
<evidence type="ECO:0000256" key="2">
    <source>
        <dbReference type="PIRSR" id="PIRSR016184-1"/>
    </source>
</evidence>
<dbReference type="SUPFAM" id="SSF54506">
    <property type="entry name" value="Diaminopimelate epimerase-like"/>
    <property type="match status" value="1"/>
</dbReference>
<organism evidence="3 4">
    <name type="scientific">Silvibacterium dinghuense</name>
    <dbReference type="NCBI Taxonomy" id="1560006"/>
    <lineage>
        <taxon>Bacteria</taxon>
        <taxon>Pseudomonadati</taxon>
        <taxon>Acidobacteriota</taxon>
        <taxon>Terriglobia</taxon>
        <taxon>Terriglobales</taxon>
        <taxon>Acidobacteriaceae</taxon>
        <taxon>Silvibacterium</taxon>
    </lineage>
</organism>
<dbReference type="Pfam" id="PF02567">
    <property type="entry name" value="PhzC-PhzF"/>
    <property type="match status" value="1"/>
</dbReference>
<dbReference type="PANTHER" id="PTHR13774:SF32">
    <property type="entry name" value="ANTISENSE-ENHANCING SEQUENCE 1"/>
    <property type="match status" value="1"/>
</dbReference>
<comment type="caution">
    <text evidence="3">The sequence shown here is derived from an EMBL/GenBank/DDBJ whole genome shotgun (WGS) entry which is preliminary data.</text>
</comment>
<dbReference type="InterPro" id="IPR003719">
    <property type="entry name" value="Phenazine_PhzF-like"/>
</dbReference>
<feature type="active site" evidence="2">
    <location>
        <position position="40"/>
    </location>
</feature>
<dbReference type="Gene3D" id="3.10.310.10">
    <property type="entry name" value="Diaminopimelate Epimerase, Chain A, domain 1"/>
    <property type="match status" value="2"/>
</dbReference>
<name>A0A4V1NV63_9BACT</name>
<reference evidence="3 4" key="1">
    <citation type="journal article" date="2016" name="Int. J. Syst. Evol. Microbiol.">
        <title>Acidipila dinghuensis sp. nov., an acidobacterium isolated from forest soil.</title>
        <authorList>
            <person name="Jiang Y.W."/>
            <person name="Wang J."/>
            <person name="Chen M.H."/>
            <person name="Lv Y.Y."/>
            <person name="Qiu L.H."/>
        </authorList>
    </citation>
    <scope>NUCLEOTIDE SEQUENCE [LARGE SCALE GENOMIC DNA]</scope>
    <source>
        <strain evidence="3 4">DHOF10</strain>
    </source>
</reference>
<sequence length="295" mass="32226">MCDVFTTHRLAGNQLAVFVDAGGLSTDEMQALARETNLSETTFIVRRDASVERERGVLVRIFTTEEELPFAGHPTLGTATVIRALFPEWANAERVVLDLKAGRVPVAFHRSGGIERGVMTQPRPVFGRTHKPEELAPLLGLAVEDLHAELLPQTVSTGLPFCVVPLRSVEALTRLRVDGHRANEYLARVAAEDADGPHAKFFYVIAEEGAHAWRSRMQFYNGEDPATGSAAGCATAYLAARGVLAEGAELHLRQGIEMRRPSDIYSSFQRNDATVSEVRVGGSTVLVAEGRFFLD</sequence>
<dbReference type="OrthoDB" id="9788221at2"/>
<evidence type="ECO:0000313" key="3">
    <source>
        <dbReference type="EMBL" id="RXS94662.1"/>
    </source>
</evidence>
<dbReference type="PIRSF" id="PIRSF016184">
    <property type="entry name" value="PhzC_PhzF"/>
    <property type="match status" value="1"/>
</dbReference>
<dbReference type="NCBIfam" id="TIGR00654">
    <property type="entry name" value="PhzF_family"/>
    <property type="match status" value="1"/>
</dbReference>
<gene>
    <name evidence="3" type="ORF">ESZ00_15960</name>
</gene>
<dbReference type="EMBL" id="SDMK01000003">
    <property type="protein sequence ID" value="RXS94662.1"/>
    <property type="molecule type" value="Genomic_DNA"/>
</dbReference>
<dbReference type="GO" id="GO:0016853">
    <property type="term" value="F:isomerase activity"/>
    <property type="evidence" value="ECO:0007669"/>
    <property type="project" value="TreeGrafter"/>
</dbReference>
<dbReference type="PANTHER" id="PTHR13774">
    <property type="entry name" value="PHENAZINE BIOSYNTHESIS PROTEIN"/>
    <property type="match status" value="1"/>
</dbReference>
<dbReference type="GO" id="GO:0005737">
    <property type="term" value="C:cytoplasm"/>
    <property type="evidence" value="ECO:0007669"/>
    <property type="project" value="TreeGrafter"/>
</dbReference>
<dbReference type="Proteomes" id="UP000290253">
    <property type="component" value="Unassembled WGS sequence"/>
</dbReference>
<dbReference type="AlphaFoldDB" id="A0A4V1NV63"/>
<proteinExistence type="inferred from homology"/>
<keyword evidence="4" id="KW-1185">Reference proteome</keyword>